<dbReference type="EMBL" id="CAJNOC010000175">
    <property type="protein sequence ID" value="CAF0722879.1"/>
    <property type="molecule type" value="Genomic_DNA"/>
</dbReference>
<evidence type="ECO:0000313" key="8">
    <source>
        <dbReference type="Proteomes" id="UP000663879"/>
    </source>
</evidence>
<dbReference type="OrthoDB" id="6105938at2759"/>
<dbReference type="GO" id="GO:0008270">
    <property type="term" value="F:zinc ion binding"/>
    <property type="evidence" value="ECO:0007669"/>
    <property type="project" value="UniProtKB-KW"/>
</dbReference>
<dbReference type="InterPro" id="IPR050143">
    <property type="entry name" value="TRIM/RBCC"/>
</dbReference>
<evidence type="ECO:0000313" key="7">
    <source>
        <dbReference type="EMBL" id="CAF0722879.1"/>
    </source>
</evidence>
<name>A0A813MLQ7_9BILA</name>
<evidence type="ECO:0000256" key="5">
    <source>
        <dbReference type="SAM" id="Coils"/>
    </source>
</evidence>
<evidence type="ECO:0000256" key="3">
    <source>
        <dbReference type="ARBA" id="ARBA00022833"/>
    </source>
</evidence>
<comment type="caution">
    <text evidence="7">The sequence shown here is derived from an EMBL/GenBank/DDBJ whole genome shotgun (WGS) entry which is preliminary data.</text>
</comment>
<keyword evidence="5" id="KW-0175">Coiled coil</keyword>
<keyword evidence="8" id="KW-1185">Reference proteome</keyword>
<evidence type="ECO:0000259" key="6">
    <source>
        <dbReference type="PROSITE" id="PS50089"/>
    </source>
</evidence>
<evidence type="ECO:0000256" key="2">
    <source>
        <dbReference type="ARBA" id="ARBA00022771"/>
    </source>
</evidence>
<dbReference type="InterPro" id="IPR017907">
    <property type="entry name" value="Znf_RING_CS"/>
</dbReference>
<gene>
    <name evidence="7" type="ORF">OXX778_LOCUS2289</name>
</gene>
<accession>A0A813MLQ7</accession>
<dbReference type="PANTHER" id="PTHR24103">
    <property type="entry name" value="E3 UBIQUITIN-PROTEIN LIGASE TRIM"/>
    <property type="match status" value="1"/>
</dbReference>
<reference evidence="7" key="1">
    <citation type="submission" date="2021-02" db="EMBL/GenBank/DDBJ databases">
        <authorList>
            <person name="Nowell W R."/>
        </authorList>
    </citation>
    <scope>NUCLEOTIDE SEQUENCE</scope>
    <source>
        <strain evidence="7">Ploen Becks lab</strain>
    </source>
</reference>
<dbReference type="Proteomes" id="UP000663879">
    <property type="component" value="Unassembled WGS sequence"/>
</dbReference>
<dbReference type="PROSITE" id="PS50089">
    <property type="entry name" value="ZF_RING_2"/>
    <property type="match status" value="1"/>
</dbReference>
<proteinExistence type="predicted"/>
<dbReference type="InterPro" id="IPR001841">
    <property type="entry name" value="Znf_RING"/>
</dbReference>
<dbReference type="AlphaFoldDB" id="A0A813MLQ7"/>
<dbReference type="InterPro" id="IPR013083">
    <property type="entry name" value="Znf_RING/FYVE/PHD"/>
</dbReference>
<keyword evidence="2 4" id="KW-0863">Zinc-finger</keyword>
<evidence type="ECO:0000256" key="4">
    <source>
        <dbReference type="PROSITE-ProRule" id="PRU00175"/>
    </source>
</evidence>
<dbReference type="SUPFAM" id="SSF57850">
    <property type="entry name" value="RING/U-box"/>
    <property type="match status" value="1"/>
</dbReference>
<feature type="domain" description="RING-type" evidence="6">
    <location>
        <begin position="46"/>
        <end position="85"/>
    </location>
</feature>
<keyword evidence="1" id="KW-0479">Metal-binding</keyword>
<organism evidence="7 8">
    <name type="scientific">Brachionus calyciflorus</name>
    <dbReference type="NCBI Taxonomy" id="104777"/>
    <lineage>
        <taxon>Eukaryota</taxon>
        <taxon>Metazoa</taxon>
        <taxon>Spiralia</taxon>
        <taxon>Gnathifera</taxon>
        <taxon>Rotifera</taxon>
        <taxon>Eurotatoria</taxon>
        <taxon>Monogononta</taxon>
        <taxon>Pseudotrocha</taxon>
        <taxon>Ploima</taxon>
        <taxon>Brachionidae</taxon>
        <taxon>Brachionus</taxon>
    </lineage>
</organism>
<feature type="coiled-coil region" evidence="5">
    <location>
        <begin position="227"/>
        <end position="288"/>
    </location>
</feature>
<sequence>MSSVFKDLSKKHACASSTSSMSSALSLNLNTKKMFDINSFLDELKCSICLELFQNPRTLNCQHSFCSKCLEPLAKEKIFACPQCRNTCFYEGLDKIAKNTLLANLVDNLKITKAACPECKELCELIICEHCSQIFCDPCHQKHIGKTLEKLDNRLVTIETLPKVLDTLKINIHKSEQETLLKMTQQMDKIQLQILQLWQSRKFALVDEITQFFKKKSEEIEIADFRLKILAKDIDGMNKQKSQLEQNYQSLSSGSSDSKRITKFFNELSQFEKDLDSLETKFKEAFSKFDINSNELKLHFNEINTTELFKSILDNVKLITSSPKENSLDNNTEDSNRKSLSQEVPVKDYFGKKTHVVLDADSNETIENLKQKVKFLLGVEPRYINFIDKKTNKKLDENLEIEVKDGKVFVKNSEDTNQKDEIELFINYKY</sequence>
<dbReference type="Pfam" id="PF13445">
    <property type="entry name" value="zf-RING_UBOX"/>
    <property type="match status" value="1"/>
</dbReference>
<evidence type="ECO:0000256" key="1">
    <source>
        <dbReference type="ARBA" id="ARBA00022723"/>
    </source>
</evidence>
<dbReference type="SMART" id="SM00184">
    <property type="entry name" value="RING"/>
    <property type="match status" value="1"/>
</dbReference>
<dbReference type="PROSITE" id="PS00518">
    <property type="entry name" value="ZF_RING_1"/>
    <property type="match status" value="1"/>
</dbReference>
<protein>
    <recommendedName>
        <fullName evidence="6">RING-type domain-containing protein</fullName>
    </recommendedName>
</protein>
<keyword evidence="3" id="KW-0862">Zinc</keyword>
<dbReference type="Gene3D" id="3.30.40.10">
    <property type="entry name" value="Zinc/RING finger domain, C3HC4 (zinc finger)"/>
    <property type="match status" value="1"/>
</dbReference>
<dbReference type="InterPro" id="IPR027370">
    <property type="entry name" value="Znf-RING_euk"/>
</dbReference>